<feature type="compositionally biased region" description="Acidic residues" evidence="4">
    <location>
        <begin position="114"/>
        <end position="129"/>
    </location>
</feature>
<evidence type="ECO:0000313" key="6">
    <source>
        <dbReference type="EMBL" id="GER41976.1"/>
    </source>
</evidence>
<dbReference type="OrthoDB" id="153872at2759"/>
<evidence type="ECO:0000256" key="2">
    <source>
        <dbReference type="ARBA" id="ARBA00023242"/>
    </source>
</evidence>
<name>A0A5A7QAL6_STRAF</name>
<keyword evidence="2 3" id="KW-0539">Nucleus</keyword>
<dbReference type="PANTHER" id="PTHR31319">
    <property type="entry name" value="ZINC FINGER PROTEIN CONSTANS-LIKE 4"/>
    <property type="match status" value="1"/>
</dbReference>
<comment type="subcellular location">
    <subcellularLocation>
        <location evidence="1 3">Nucleus</location>
    </subcellularLocation>
</comment>
<dbReference type="InterPro" id="IPR010402">
    <property type="entry name" value="CCT_domain"/>
</dbReference>
<comment type="caution">
    <text evidence="6">The sequence shown here is derived from an EMBL/GenBank/DDBJ whole genome shotgun (WGS) entry which is preliminary data.</text>
</comment>
<gene>
    <name evidence="6" type="ORF">STAS_18738</name>
</gene>
<sequence>MKMCTFQANNATTNAAPIQTACGTPDYCPDVPEPGPPHQHQWPPSREGGGKAAKVDRREAALMKFRQKRKERCFDKKIRYVNRKKLADRRPRLKGQFVRKTNGVCVDLIGLPGSDDEDEEEDYDEDDRF</sequence>
<dbReference type="InterPro" id="IPR045281">
    <property type="entry name" value="CONSTANS-like"/>
</dbReference>
<dbReference type="GO" id="GO:0005634">
    <property type="term" value="C:nucleus"/>
    <property type="evidence" value="ECO:0007669"/>
    <property type="project" value="UniProtKB-SubCell"/>
</dbReference>
<organism evidence="6 7">
    <name type="scientific">Striga asiatica</name>
    <name type="common">Asiatic witchweed</name>
    <name type="synonym">Buchnera asiatica</name>
    <dbReference type="NCBI Taxonomy" id="4170"/>
    <lineage>
        <taxon>Eukaryota</taxon>
        <taxon>Viridiplantae</taxon>
        <taxon>Streptophyta</taxon>
        <taxon>Embryophyta</taxon>
        <taxon>Tracheophyta</taxon>
        <taxon>Spermatophyta</taxon>
        <taxon>Magnoliopsida</taxon>
        <taxon>eudicotyledons</taxon>
        <taxon>Gunneridae</taxon>
        <taxon>Pentapetalae</taxon>
        <taxon>asterids</taxon>
        <taxon>lamiids</taxon>
        <taxon>Lamiales</taxon>
        <taxon>Orobanchaceae</taxon>
        <taxon>Buchnereae</taxon>
        <taxon>Striga</taxon>
    </lineage>
</organism>
<dbReference type="Pfam" id="PF06203">
    <property type="entry name" value="CCT"/>
    <property type="match status" value="1"/>
</dbReference>
<dbReference type="AlphaFoldDB" id="A0A5A7QAL6"/>
<accession>A0A5A7QAL6</accession>
<evidence type="ECO:0000313" key="7">
    <source>
        <dbReference type="Proteomes" id="UP000325081"/>
    </source>
</evidence>
<protein>
    <submittedName>
        <fullName evidence="6">CCT motif-containing response regulator protein</fullName>
    </submittedName>
</protein>
<feature type="region of interest" description="Disordered" evidence="4">
    <location>
        <begin position="109"/>
        <end position="129"/>
    </location>
</feature>
<dbReference type="Proteomes" id="UP000325081">
    <property type="component" value="Unassembled WGS sequence"/>
</dbReference>
<keyword evidence="7" id="KW-1185">Reference proteome</keyword>
<dbReference type="GO" id="GO:0009909">
    <property type="term" value="P:regulation of flower development"/>
    <property type="evidence" value="ECO:0007669"/>
    <property type="project" value="InterPro"/>
</dbReference>
<dbReference type="GO" id="GO:2000028">
    <property type="term" value="P:regulation of photoperiodism, flowering"/>
    <property type="evidence" value="ECO:0007669"/>
    <property type="project" value="TreeGrafter"/>
</dbReference>
<dbReference type="PANTHER" id="PTHR31319:SF97">
    <property type="entry name" value="CCT DOMAIN-CONTAINING PROTEIN"/>
    <property type="match status" value="1"/>
</dbReference>
<proteinExistence type="predicted"/>
<evidence type="ECO:0000256" key="3">
    <source>
        <dbReference type="PROSITE-ProRule" id="PRU00357"/>
    </source>
</evidence>
<feature type="domain" description="CCT" evidence="5">
    <location>
        <begin position="58"/>
        <end position="100"/>
    </location>
</feature>
<evidence type="ECO:0000256" key="4">
    <source>
        <dbReference type="SAM" id="MobiDB-lite"/>
    </source>
</evidence>
<evidence type="ECO:0000256" key="1">
    <source>
        <dbReference type="ARBA" id="ARBA00004123"/>
    </source>
</evidence>
<reference evidence="7" key="1">
    <citation type="journal article" date="2019" name="Curr. Biol.">
        <title>Genome Sequence of Striga asiatica Provides Insight into the Evolution of Plant Parasitism.</title>
        <authorList>
            <person name="Yoshida S."/>
            <person name="Kim S."/>
            <person name="Wafula E.K."/>
            <person name="Tanskanen J."/>
            <person name="Kim Y.M."/>
            <person name="Honaas L."/>
            <person name="Yang Z."/>
            <person name="Spallek T."/>
            <person name="Conn C.E."/>
            <person name="Ichihashi Y."/>
            <person name="Cheong K."/>
            <person name="Cui S."/>
            <person name="Der J.P."/>
            <person name="Gundlach H."/>
            <person name="Jiao Y."/>
            <person name="Hori C."/>
            <person name="Ishida J.K."/>
            <person name="Kasahara H."/>
            <person name="Kiba T."/>
            <person name="Kim M.S."/>
            <person name="Koo N."/>
            <person name="Laohavisit A."/>
            <person name="Lee Y.H."/>
            <person name="Lumba S."/>
            <person name="McCourt P."/>
            <person name="Mortimer J.C."/>
            <person name="Mutuku J.M."/>
            <person name="Nomura T."/>
            <person name="Sasaki-Sekimoto Y."/>
            <person name="Seto Y."/>
            <person name="Wang Y."/>
            <person name="Wakatake T."/>
            <person name="Sakakibara H."/>
            <person name="Demura T."/>
            <person name="Yamaguchi S."/>
            <person name="Yoneyama K."/>
            <person name="Manabe R.I."/>
            <person name="Nelson D.C."/>
            <person name="Schulman A.H."/>
            <person name="Timko M.P."/>
            <person name="dePamphilis C.W."/>
            <person name="Choi D."/>
            <person name="Shirasu K."/>
        </authorList>
    </citation>
    <scope>NUCLEOTIDE SEQUENCE [LARGE SCALE GENOMIC DNA]</scope>
    <source>
        <strain evidence="7">cv. UVA1</strain>
    </source>
</reference>
<dbReference type="EMBL" id="BKCP01006217">
    <property type="protein sequence ID" value="GER41976.1"/>
    <property type="molecule type" value="Genomic_DNA"/>
</dbReference>
<dbReference type="PROSITE" id="PS51017">
    <property type="entry name" value="CCT"/>
    <property type="match status" value="1"/>
</dbReference>
<evidence type="ECO:0000259" key="5">
    <source>
        <dbReference type="PROSITE" id="PS51017"/>
    </source>
</evidence>
<feature type="region of interest" description="Disordered" evidence="4">
    <location>
        <begin position="29"/>
        <end position="55"/>
    </location>
</feature>
<dbReference type="GO" id="GO:0003700">
    <property type="term" value="F:DNA-binding transcription factor activity"/>
    <property type="evidence" value="ECO:0007669"/>
    <property type="project" value="TreeGrafter"/>
</dbReference>